<dbReference type="EMBL" id="JALBUR010000007">
    <property type="protein sequence ID" value="MDX8419268.1"/>
    <property type="molecule type" value="Genomic_DNA"/>
</dbReference>
<dbReference type="Proteomes" id="UP001286174">
    <property type="component" value="Unassembled WGS sequence"/>
</dbReference>
<organism evidence="1 2">
    <name type="scientific">Grylomicrobium aquisgranensis</name>
    <dbReference type="NCBI Taxonomy" id="2926318"/>
    <lineage>
        <taxon>Bacteria</taxon>
        <taxon>Bacillati</taxon>
        <taxon>Bacillota</taxon>
        <taxon>Erysipelotrichia</taxon>
        <taxon>Erysipelotrichales</taxon>
        <taxon>Erysipelotrichaceae</taxon>
        <taxon>Grylomicrobium</taxon>
    </lineage>
</organism>
<feature type="non-terminal residue" evidence="1">
    <location>
        <position position="1"/>
    </location>
</feature>
<evidence type="ECO:0000313" key="2">
    <source>
        <dbReference type="Proteomes" id="UP001286174"/>
    </source>
</evidence>
<comment type="caution">
    <text evidence="1">The sequence shown here is derived from an EMBL/GenBank/DDBJ whole genome shotgun (WGS) entry which is preliminary data.</text>
</comment>
<sequence length="60" mass="6986">ESIIRKITKDSEVFSFLTGDIIKSRSVTINLICEWSFRERRNMLSSVIDDVSGFFIWSDP</sequence>
<dbReference type="AlphaFoldDB" id="A0AB35U2H9"/>
<protein>
    <submittedName>
        <fullName evidence="1">Uncharacterized protein</fullName>
    </submittedName>
</protein>
<dbReference type="RefSeq" id="WP_370595741.1">
    <property type="nucleotide sequence ID" value="NZ_JALBUR010000007.1"/>
</dbReference>
<name>A0AB35U2H9_9FIRM</name>
<gene>
    <name evidence="1" type="ORF">MOZ60_04070</name>
</gene>
<proteinExistence type="predicted"/>
<accession>A0AB35U2H9</accession>
<evidence type="ECO:0000313" key="1">
    <source>
        <dbReference type="EMBL" id="MDX8419268.1"/>
    </source>
</evidence>
<keyword evidence="2" id="KW-1185">Reference proteome</keyword>
<reference evidence="1 2" key="1">
    <citation type="submission" date="2022-03" db="EMBL/GenBank/DDBJ databases">
        <title>Novel taxa within the pig intestine.</title>
        <authorList>
            <person name="Wylensek D."/>
            <person name="Bishof K."/>
            <person name="Afrizal A."/>
            <person name="Clavel T."/>
        </authorList>
    </citation>
    <scope>NUCLEOTIDE SEQUENCE [LARGE SCALE GENOMIC DNA]</scope>
    <source>
        <strain evidence="1 2">CLA-KB-P133</strain>
    </source>
</reference>